<accession>A0AAD7WHM3</accession>
<comment type="caution">
    <text evidence="2">The sequence shown here is derived from an EMBL/GenBank/DDBJ whole genome shotgun (WGS) entry which is preliminary data.</text>
</comment>
<dbReference type="Proteomes" id="UP001221898">
    <property type="component" value="Unassembled WGS sequence"/>
</dbReference>
<name>A0AAD7WHM3_9TELE</name>
<evidence type="ECO:0000313" key="3">
    <source>
        <dbReference type="Proteomes" id="UP001221898"/>
    </source>
</evidence>
<dbReference type="AlphaFoldDB" id="A0AAD7WHM3"/>
<gene>
    <name evidence="2" type="ORF">AAFF_G00012830</name>
</gene>
<protein>
    <submittedName>
        <fullName evidence="2">Uncharacterized protein</fullName>
    </submittedName>
</protein>
<sequence length="154" mass="16537">MGRRMAPVLSCPPAGWAGRRSQEGQRATSALCTGRLRRLTIRPHRVYVAPLRQCCSANEPRLIETLDHPGRALGASDPQATRGAGGSSTARSARHSGLCVVRSPYGHRTQRLPASSTPRRKRRQAREHRRAGLLKASLCLAARAGGTGSEQAAV</sequence>
<reference evidence="2" key="1">
    <citation type="journal article" date="2023" name="Science">
        <title>Genome structures resolve the early diversification of teleost fishes.</title>
        <authorList>
            <person name="Parey E."/>
            <person name="Louis A."/>
            <person name="Montfort J."/>
            <person name="Bouchez O."/>
            <person name="Roques C."/>
            <person name="Iampietro C."/>
            <person name="Lluch J."/>
            <person name="Castinel A."/>
            <person name="Donnadieu C."/>
            <person name="Desvignes T."/>
            <person name="Floi Bucao C."/>
            <person name="Jouanno E."/>
            <person name="Wen M."/>
            <person name="Mejri S."/>
            <person name="Dirks R."/>
            <person name="Jansen H."/>
            <person name="Henkel C."/>
            <person name="Chen W.J."/>
            <person name="Zahm M."/>
            <person name="Cabau C."/>
            <person name="Klopp C."/>
            <person name="Thompson A.W."/>
            <person name="Robinson-Rechavi M."/>
            <person name="Braasch I."/>
            <person name="Lecointre G."/>
            <person name="Bobe J."/>
            <person name="Postlethwait J.H."/>
            <person name="Berthelot C."/>
            <person name="Roest Crollius H."/>
            <person name="Guiguen Y."/>
        </authorList>
    </citation>
    <scope>NUCLEOTIDE SEQUENCE</scope>
    <source>
        <strain evidence="2">NC1722</strain>
    </source>
</reference>
<proteinExistence type="predicted"/>
<feature type="region of interest" description="Disordered" evidence="1">
    <location>
        <begin position="1"/>
        <end position="26"/>
    </location>
</feature>
<feature type="compositionally biased region" description="Basic residues" evidence="1">
    <location>
        <begin position="118"/>
        <end position="130"/>
    </location>
</feature>
<feature type="region of interest" description="Disordered" evidence="1">
    <location>
        <begin position="68"/>
        <end position="130"/>
    </location>
</feature>
<dbReference type="EMBL" id="JAINUG010000102">
    <property type="protein sequence ID" value="KAJ8396960.1"/>
    <property type="molecule type" value="Genomic_DNA"/>
</dbReference>
<keyword evidence="3" id="KW-1185">Reference proteome</keyword>
<organism evidence="2 3">
    <name type="scientific">Aldrovandia affinis</name>
    <dbReference type="NCBI Taxonomy" id="143900"/>
    <lineage>
        <taxon>Eukaryota</taxon>
        <taxon>Metazoa</taxon>
        <taxon>Chordata</taxon>
        <taxon>Craniata</taxon>
        <taxon>Vertebrata</taxon>
        <taxon>Euteleostomi</taxon>
        <taxon>Actinopterygii</taxon>
        <taxon>Neopterygii</taxon>
        <taxon>Teleostei</taxon>
        <taxon>Notacanthiformes</taxon>
        <taxon>Halosauridae</taxon>
        <taxon>Aldrovandia</taxon>
    </lineage>
</organism>
<evidence type="ECO:0000313" key="2">
    <source>
        <dbReference type="EMBL" id="KAJ8396960.1"/>
    </source>
</evidence>
<evidence type="ECO:0000256" key="1">
    <source>
        <dbReference type="SAM" id="MobiDB-lite"/>
    </source>
</evidence>